<protein>
    <recommendedName>
        <fullName evidence="3">Lipoprotein</fullName>
    </recommendedName>
</protein>
<reference evidence="1 2" key="1">
    <citation type="submission" date="2018-06" db="EMBL/GenBank/DDBJ databases">
        <title>The complete genome sequence of a nosiheptide producer Streptomyces actuosus ATCC 25421: deducing the ability of producing a new class III lantibiotics.</title>
        <authorList>
            <person name="Liu W."/>
            <person name="Sun F."/>
            <person name="Hu Y."/>
        </authorList>
    </citation>
    <scope>NUCLEOTIDE SEQUENCE [LARGE SCALE GENOMIC DNA]</scope>
    <source>
        <strain evidence="1 2">ATCC 25421</strain>
    </source>
</reference>
<proteinExistence type="predicted"/>
<organism evidence="1 2">
    <name type="scientific">Streptomyces actuosus</name>
    <dbReference type="NCBI Taxonomy" id="1885"/>
    <lineage>
        <taxon>Bacteria</taxon>
        <taxon>Bacillati</taxon>
        <taxon>Actinomycetota</taxon>
        <taxon>Actinomycetes</taxon>
        <taxon>Kitasatosporales</taxon>
        <taxon>Streptomycetaceae</taxon>
        <taxon>Streptomyces</taxon>
    </lineage>
</organism>
<dbReference type="EMBL" id="CP029788">
    <property type="protein sequence ID" value="AWT42748.1"/>
    <property type="molecule type" value="Genomic_DNA"/>
</dbReference>
<dbReference type="PROSITE" id="PS51257">
    <property type="entry name" value="PROKAR_LIPOPROTEIN"/>
    <property type="match status" value="1"/>
</dbReference>
<dbReference type="RefSeq" id="WP_110627670.1">
    <property type="nucleotide sequence ID" value="NZ_CP029788.1"/>
</dbReference>
<sequence>MAGRRRAWRSPVVGLCLLLVALVGCGGRPAADTARAEVQRLLDRRAAALLGHDRAAYGATGTLAGYAELGQVPFAEWDYRVTTVRTGDGSATADAELRYRIRGYDTAPVVAGRTLRLARAADGRWSVAADRPAGKGGQQLWDQGAVSVVRGAHSLVLGTGQPQGQLRSYARLADRAVPAVSDAWGTGWSRHVVVLVPRSLEGMAALLGSPASSYRGIAAVTTGETGAPAKAPADRIIVNPEAYGMLGSLGRQVVLTHETTHVATRRATDAATPLWLSEGYADWVGYRGTGRTPEQAAPELQRAVAEGRVPAALPVDGDFSFSGDANKLARAYEGGWLACRMIAERWGEARLGEFYRAVGAHRQRAGAVEDALRTVLGTTSGEFTADWREYLRLQLG</sequence>
<dbReference type="KEGG" id="sact:DMT42_10725"/>
<evidence type="ECO:0008006" key="3">
    <source>
        <dbReference type="Google" id="ProtNLM"/>
    </source>
</evidence>
<dbReference type="Proteomes" id="UP000247634">
    <property type="component" value="Chromosome"/>
</dbReference>
<gene>
    <name evidence="1" type="ORF">DMT42_10725</name>
</gene>
<evidence type="ECO:0000313" key="1">
    <source>
        <dbReference type="EMBL" id="AWT42748.1"/>
    </source>
</evidence>
<evidence type="ECO:0000313" key="2">
    <source>
        <dbReference type="Proteomes" id="UP000247634"/>
    </source>
</evidence>
<accession>A0A2U9P0N5</accession>
<name>A0A2U9P0N5_STRAS</name>
<keyword evidence="2" id="KW-1185">Reference proteome</keyword>
<dbReference type="OrthoDB" id="5242307at2"/>
<dbReference type="AlphaFoldDB" id="A0A2U9P0N5"/>